<feature type="domain" description="Nucleotidyl transferase" evidence="3">
    <location>
        <begin position="9"/>
        <end position="154"/>
    </location>
</feature>
<reference evidence="4 5" key="1">
    <citation type="journal article" date="2015" name="BMC Genomics">
        <title>Genome mining reveals unlocked bioactive potential of marine Gram-negative bacteria.</title>
        <authorList>
            <person name="Machado H."/>
            <person name="Sonnenschein E.C."/>
            <person name="Melchiorsen J."/>
            <person name="Gram L."/>
        </authorList>
    </citation>
    <scope>NUCLEOTIDE SEQUENCE [LARGE SCALE GENOMIC DNA]</scope>
    <source>
        <strain evidence="4 5">S3137</strain>
    </source>
</reference>
<keyword evidence="5" id="KW-1185">Reference proteome</keyword>
<gene>
    <name evidence="4" type="ORF">TW72_12720</name>
</gene>
<dbReference type="OrthoDB" id="9779926at2"/>
<evidence type="ECO:0000256" key="2">
    <source>
        <dbReference type="ARBA" id="ARBA00022695"/>
    </source>
</evidence>
<organism evidence="4 5">
    <name type="scientific">Pseudoalteromonas ruthenica</name>
    <dbReference type="NCBI Taxonomy" id="151081"/>
    <lineage>
        <taxon>Bacteria</taxon>
        <taxon>Pseudomonadati</taxon>
        <taxon>Pseudomonadota</taxon>
        <taxon>Gammaproteobacteria</taxon>
        <taxon>Alteromonadales</taxon>
        <taxon>Pseudoalteromonadaceae</taxon>
        <taxon>Pseudoalteromonas</taxon>
    </lineage>
</organism>
<dbReference type="PANTHER" id="PTHR43584">
    <property type="entry name" value="NUCLEOTIDYL TRANSFERASE"/>
    <property type="match status" value="1"/>
</dbReference>
<dbReference type="Proteomes" id="UP000033664">
    <property type="component" value="Unassembled WGS sequence"/>
</dbReference>
<dbReference type="GeneID" id="58229356"/>
<comment type="caution">
    <text evidence="4">The sequence shown here is derived from an EMBL/GenBank/DDBJ whole genome shotgun (WGS) entry which is preliminary data.</text>
</comment>
<evidence type="ECO:0000259" key="3">
    <source>
        <dbReference type="Pfam" id="PF00483"/>
    </source>
</evidence>
<dbReference type="AlphaFoldDB" id="A0A0F4PHS2"/>
<keyword evidence="2" id="KW-0548">Nucleotidyltransferase</keyword>
<proteinExistence type="predicted"/>
<dbReference type="PATRIC" id="fig|151081.8.peg.3669"/>
<dbReference type="eggNOG" id="COG1208">
    <property type="taxonomic scope" value="Bacteria"/>
</dbReference>
<dbReference type="Gene3D" id="3.90.550.10">
    <property type="entry name" value="Spore Coat Polysaccharide Biosynthesis Protein SpsA, Chain A"/>
    <property type="match status" value="1"/>
</dbReference>
<keyword evidence="1" id="KW-0808">Transferase</keyword>
<dbReference type="InterPro" id="IPR050065">
    <property type="entry name" value="GlmU-like"/>
</dbReference>
<dbReference type="SUPFAM" id="SSF53448">
    <property type="entry name" value="Nucleotide-diphospho-sugar transferases"/>
    <property type="match status" value="1"/>
</dbReference>
<protein>
    <recommendedName>
        <fullName evidence="3">Nucleotidyl transferase domain-containing protein</fullName>
    </recommendedName>
</protein>
<dbReference type="PANTHER" id="PTHR43584:SF8">
    <property type="entry name" value="N-ACETYLMURAMATE ALPHA-1-PHOSPHATE URIDYLYLTRANSFERASE"/>
    <property type="match status" value="1"/>
</dbReference>
<evidence type="ECO:0000313" key="4">
    <source>
        <dbReference type="EMBL" id="KJY98586.1"/>
    </source>
</evidence>
<dbReference type="RefSeq" id="WP_045980592.1">
    <property type="nucleotide sequence ID" value="NZ_JXXY01000022.1"/>
</dbReference>
<dbReference type="Pfam" id="PF00483">
    <property type="entry name" value="NTP_transferase"/>
    <property type="match status" value="1"/>
</dbReference>
<evidence type="ECO:0000313" key="5">
    <source>
        <dbReference type="Proteomes" id="UP000033664"/>
    </source>
</evidence>
<name>A0A0F4PHS2_9GAMM</name>
<dbReference type="EMBL" id="JXXZ01000010">
    <property type="protein sequence ID" value="KJY98586.1"/>
    <property type="molecule type" value="Genomic_DNA"/>
</dbReference>
<dbReference type="GO" id="GO:0016779">
    <property type="term" value="F:nucleotidyltransferase activity"/>
    <property type="evidence" value="ECO:0007669"/>
    <property type="project" value="UniProtKB-KW"/>
</dbReference>
<evidence type="ECO:0000256" key="1">
    <source>
        <dbReference type="ARBA" id="ARBA00022679"/>
    </source>
</evidence>
<sequence>MSAATLSLVILAGGLGSRFGGAKQVAVLPGLQKTIMQLSIEDAYRAGVRHVVLVINQQVRATLCEHILPQLPKDMRVDLVEQHISDVPVAYAHLVHERNKPWGTGHALLCARDKVRDKAIVITADDYYGEHAYQQMVAHFEHSEHWACVAYPVQSTCSEQGGVNRGICQLNNHNQLQRVDEVLNIQNVDDELVGYNDKGERLKIDSGALASMTFWGVGRALFDVLADNFERFLARTDNGVKKEYYLPDQIQYCIDHHLATVDVYPATQPWLGMTYKDELAVIAKKIKQLKGLSNERSGTQD</sequence>
<dbReference type="InterPro" id="IPR005835">
    <property type="entry name" value="NTP_transferase_dom"/>
</dbReference>
<dbReference type="InterPro" id="IPR029044">
    <property type="entry name" value="Nucleotide-diphossugar_trans"/>
</dbReference>
<accession>A0A0F4PHS2</accession>